<reference evidence="1 2" key="1">
    <citation type="submission" date="2023-01" db="EMBL/GenBank/DDBJ databases">
        <title>Analysis of 21 Apiospora genomes using comparative genomics revels a genus with tremendous synthesis potential of carbohydrate active enzymes and secondary metabolites.</title>
        <authorList>
            <person name="Sorensen T."/>
        </authorList>
    </citation>
    <scope>NUCLEOTIDE SEQUENCE [LARGE SCALE GENOMIC DNA]</scope>
    <source>
        <strain evidence="1 2">CBS 114990</strain>
    </source>
</reference>
<proteinExistence type="predicted"/>
<evidence type="ECO:0000313" key="1">
    <source>
        <dbReference type="EMBL" id="KAK8091918.1"/>
    </source>
</evidence>
<organism evidence="1 2">
    <name type="scientific">Apiospora hydei</name>
    <dbReference type="NCBI Taxonomy" id="1337664"/>
    <lineage>
        <taxon>Eukaryota</taxon>
        <taxon>Fungi</taxon>
        <taxon>Dikarya</taxon>
        <taxon>Ascomycota</taxon>
        <taxon>Pezizomycotina</taxon>
        <taxon>Sordariomycetes</taxon>
        <taxon>Xylariomycetidae</taxon>
        <taxon>Amphisphaeriales</taxon>
        <taxon>Apiosporaceae</taxon>
        <taxon>Apiospora</taxon>
    </lineage>
</organism>
<comment type="caution">
    <text evidence="1">The sequence shown here is derived from an EMBL/GenBank/DDBJ whole genome shotgun (WGS) entry which is preliminary data.</text>
</comment>
<protein>
    <submittedName>
        <fullName evidence="1">Uncharacterized protein</fullName>
    </submittedName>
</protein>
<dbReference type="Proteomes" id="UP001433268">
    <property type="component" value="Unassembled WGS sequence"/>
</dbReference>
<name>A0ABR1X8Z7_9PEZI</name>
<keyword evidence="2" id="KW-1185">Reference proteome</keyword>
<dbReference type="GeneID" id="92039654"/>
<evidence type="ECO:0000313" key="2">
    <source>
        <dbReference type="Proteomes" id="UP001433268"/>
    </source>
</evidence>
<dbReference type="RefSeq" id="XP_066673890.1">
    <property type="nucleotide sequence ID" value="XM_066806594.1"/>
</dbReference>
<accession>A0ABR1X8Z7</accession>
<gene>
    <name evidence="1" type="ORF">PG997_002279</name>
</gene>
<sequence>MSPAEPEILAALASYREHIGSRSHHALSAMIPEIQAADPDDPELFESDEEWEEARLDFVLRLASQLALDGASVSHDAVWRDRMRGVYVRGVLQGLNERCSSGLITAWEFPADLAIVLERVDSLEGPGWPMYREEHESV</sequence>
<dbReference type="EMBL" id="JAQQWN010000003">
    <property type="protein sequence ID" value="KAK8091918.1"/>
    <property type="molecule type" value="Genomic_DNA"/>
</dbReference>